<dbReference type="AlphaFoldDB" id="A0A2J6QMX8"/>
<dbReference type="InterPro" id="IPR020904">
    <property type="entry name" value="Sc_DH/Rdtase_CS"/>
</dbReference>
<dbReference type="FunFam" id="3.40.50.720:FF:000084">
    <property type="entry name" value="Short-chain dehydrogenase reductase"/>
    <property type="match status" value="1"/>
</dbReference>
<keyword evidence="1" id="KW-0521">NADP</keyword>
<dbReference type="OrthoDB" id="5840532at2759"/>
<protein>
    <submittedName>
        <fullName evidence="2">NAD(P)-binding protein</fullName>
    </submittedName>
</protein>
<gene>
    <name evidence="2" type="ORF">NA56DRAFT_140349</name>
</gene>
<dbReference type="EMBL" id="KZ613465">
    <property type="protein sequence ID" value="PMD27606.1"/>
    <property type="molecule type" value="Genomic_DNA"/>
</dbReference>
<dbReference type="PROSITE" id="PS00061">
    <property type="entry name" value="ADH_SHORT"/>
    <property type="match status" value="1"/>
</dbReference>
<dbReference type="PRINTS" id="PR00080">
    <property type="entry name" value="SDRFAMILY"/>
</dbReference>
<evidence type="ECO:0000256" key="1">
    <source>
        <dbReference type="ARBA" id="ARBA00022857"/>
    </source>
</evidence>
<dbReference type="PANTHER" id="PTHR42820:SF1">
    <property type="entry name" value="SHORT-CHAIN DEHYDROGENASE_REDUCTASE FAMILY PROTEIN"/>
    <property type="match status" value="1"/>
</dbReference>
<name>A0A2J6QMX8_9HELO</name>
<reference evidence="2 3" key="1">
    <citation type="submission" date="2016-05" db="EMBL/GenBank/DDBJ databases">
        <title>A degradative enzymes factory behind the ericoid mycorrhizal symbiosis.</title>
        <authorList>
            <consortium name="DOE Joint Genome Institute"/>
            <person name="Martino E."/>
            <person name="Morin E."/>
            <person name="Grelet G."/>
            <person name="Kuo A."/>
            <person name="Kohler A."/>
            <person name="Daghino S."/>
            <person name="Barry K."/>
            <person name="Choi C."/>
            <person name="Cichocki N."/>
            <person name="Clum A."/>
            <person name="Copeland A."/>
            <person name="Hainaut M."/>
            <person name="Haridas S."/>
            <person name="Labutti K."/>
            <person name="Lindquist E."/>
            <person name="Lipzen A."/>
            <person name="Khouja H.-R."/>
            <person name="Murat C."/>
            <person name="Ohm R."/>
            <person name="Olson A."/>
            <person name="Spatafora J."/>
            <person name="Veneault-Fourrey C."/>
            <person name="Henrissat B."/>
            <person name="Grigoriev I."/>
            <person name="Martin F."/>
            <person name="Perotto S."/>
        </authorList>
    </citation>
    <scope>NUCLEOTIDE SEQUENCE [LARGE SCALE GENOMIC DNA]</scope>
    <source>
        <strain evidence="2 3">UAMH 7357</strain>
    </source>
</reference>
<dbReference type="PRINTS" id="PR00081">
    <property type="entry name" value="GDHRDH"/>
</dbReference>
<dbReference type="Gene3D" id="3.40.50.720">
    <property type="entry name" value="NAD(P)-binding Rossmann-like Domain"/>
    <property type="match status" value="1"/>
</dbReference>
<organism evidence="2 3">
    <name type="scientific">Hyaloscypha hepaticicola</name>
    <dbReference type="NCBI Taxonomy" id="2082293"/>
    <lineage>
        <taxon>Eukaryota</taxon>
        <taxon>Fungi</taxon>
        <taxon>Dikarya</taxon>
        <taxon>Ascomycota</taxon>
        <taxon>Pezizomycotina</taxon>
        <taxon>Leotiomycetes</taxon>
        <taxon>Helotiales</taxon>
        <taxon>Hyaloscyphaceae</taxon>
        <taxon>Hyaloscypha</taxon>
    </lineage>
</organism>
<dbReference type="CDD" id="cd05233">
    <property type="entry name" value="SDR_c"/>
    <property type="match status" value="1"/>
</dbReference>
<dbReference type="Proteomes" id="UP000235672">
    <property type="component" value="Unassembled WGS sequence"/>
</dbReference>
<dbReference type="STRING" id="1745343.A0A2J6QMX8"/>
<dbReference type="PANTHER" id="PTHR42820">
    <property type="entry name" value="SHORT-CHAIN DEHYDROGENASE REDUCTASE"/>
    <property type="match status" value="1"/>
</dbReference>
<keyword evidence="3" id="KW-1185">Reference proteome</keyword>
<dbReference type="GO" id="GO:0009688">
    <property type="term" value="P:abscisic acid biosynthetic process"/>
    <property type="evidence" value="ECO:0007669"/>
    <property type="project" value="UniProtKB-ARBA"/>
</dbReference>
<dbReference type="InterPro" id="IPR002347">
    <property type="entry name" value="SDR_fam"/>
</dbReference>
<sequence>MSTSTTKRSGPLAPGVAFVTGGARGLGNAIAVSFAREGARGVVIVDINPETLSEGKKTVEAYGTPCLAVQADVTKEEDVERAIAEAVKEFGRIDYAANFAGILGPLTATYETTLESFQKGMAVNSTGVFLCTKHEIIQMMKQDSIEVEEGRVPQRGAIVNCASLNSQMSIAGSVAYTTSKHAVMGITKTAALEVREHHIRVNAISPGFLLTNLLTPIVGTEGGVPIEAWNALEARQGRSAKFEEVGDVAVLITSPRMSLVNGANLFVDGGFSISEA</sequence>
<dbReference type="Pfam" id="PF13561">
    <property type="entry name" value="adh_short_C2"/>
    <property type="match status" value="1"/>
</dbReference>
<dbReference type="InterPro" id="IPR036291">
    <property type="entry name" value="NAD(P)-bd_dom_sf"/>
</dbReference>
<accession>A0A2J6QMX8</accession>
<proteinExistence type="predicted"/>
<evidence type="ECO:0000313" key="2">
    <source>
        <dbReference type="EMBL" id="PMD27606.1"/>
    </source>
</evidence>
<evidence type="ECO:0000313" key="3">
    <source>
        <dbReference type="Proteomes" id="UP000235672"/>
    </source>
</evidence>
<dbReference type="SUPFAM" id="SSF51735">
    <property type="entry name" value="NAD(P)-binding Rossmann-fold domains"/>
    <property type="match status" value="1"/>
</dbReference>